<accession>A0A0P7J1W2</accession>
<dbReference type="Gene3D" id="2.60.120.200">
    <property type="match status" value="1"/>
</dbReference>
<dbReference type="SUPFAM" id="SSF49899">
    <property type="entry name" value="Concanavalin A-like lectins/glucanases"/>
    <property type="match status" value="1"/>
</dbReference>
<evidence type="ECO:0000313" key="2">
    <source>
        <dbReference type="Proteomes" id="UP000050471"/>
    </source>
</evidence>
<dbReference type="AlphaFoldDB" id="A0A0P7J1W2"/>
<gene>
    <name evidence="1" type="ORF">AKJ29_03065</name>
</gene>
<organism evidence="1 2">
    <name type="scientific">Aliiroseovarius crassostreae</name>
    <dbReference type="NCBI Taxonomy" id="154981"/>
    <lineage>
        <taxon>Bacteria</taxon>
        <taxon>Pseudomonadati</taxon>
        <taxon>Pseudomonadota</taxon>
        <taxon>Alphaproteobacteria</taxon>
        <taxon>Rhodobacterales</taxon>
        <taxon>Paracoccaceae</taxon>
        <taxon>Aliiroseovarius</taxon>
    </lineage>
</organism>
<name>A0A0P7J1W2_9RHOB</name>
<dbReference type="STRING" id="154981.AKJ29_03065"/>
<sequence>MLGLDFSIASLAMRRKRSAFSPSSIAGLVAWYDPSDQTSLFQDIAMTIPVTQSGDPVAVMLDKSGNGHHMTQPTSASRPVYQTDGTHHWLWADGADDFLAAPPMISDYDFTMLAAVEAMAANGGIVTLHASSSRYWSLHTGAVDANTVYRALDRQGAATTLSVSKTVATAPVIVLGQWVANQVSLSVDGSPFVSAATSGAANDAINLRLFSFRDGNHTGGKLHGVAVYERSLDAGERAALVSAFAHQQGRSL</sequence>
<proteinExistence type="predicted"/>
<dbReference type="Proteomes" id="UP000050471">
    <property type="component" value="Unassembled WGS sequence"/>
</dbReference>
<keyword evidence="2" id="KW-1185">Reference proteome</keyword>
<evidence type="ECO:0000313" key="1">
    <source>
        <dbReference type="EMBL" id="KPN61610.1"/>
    </source>
</evidence>
<reference evidence="1 2" key="1">
    <citation type="submission" date="2015-09" db="EMBL/GenBank/DDBJ databases">
        <title>Draft genome sequence of Aliiroseovarius crassostreae CV919-312TSm, the causative agent of Roseovarius Oyster Disease (formerly Juvenile Oyster Disease).</title>
        <authorList>
            <person name="Kessner L."/>
            <person name="Spinard E."/>
            <person name="Nelson D."/>
        </authorList>
    </citation>
    <scope>NUCLEOTIDE SEQUENCE [LARGE SCALE GENOMIC DNA]</scope>
    <source>
        <strain evidence="1 2">CV919-312</strain>
    </source>
</reference>
<protein>
    <recommendedName>
        <fullName evidence="3">LamG-like jellyroll fold domain-containing protein</fullName>
    </recommendedName>
</protein>
<evidence type="ECO:0008006" key="3">
    <source>
        <dbReference type="Google" id="ProtNLM"/>
    </source>
</evidence>
<dbReference type="InterPro" id="IPR013320">
    <property type="entry name" value="ConA-like_dom_sf"/>
</dbReference>
<dbReference type="EMBL" id="LKBA01000025">
    <property type="protein sequence ID" value="KPN61610.1"/>
    <property type="molecule type" value="Genomic_DNA"/>
</dbReference>
<comment type="caution">
    <text evidence="1">The sequence shown here is derived from an EMBL/GenBank/DDBJ whole genome shotgun (WGS) entry which is preliminary data.</text>
</comment>